<comment type="caution">
    <text evidence="1">The sequence shown here is derived from an EMBL/GenBank/DDBJ whole genome shotgun (WGS) entry which is preliminary data.</text>
</comment>
<dbReference type="SUPFAM" id="SSF74650">
    <property type="entry name" value="Galactose mutarotase-like"/>
    <property type="match status" value="1"/>
</dbReference>
<dbReference type="CDD" id="cd09022">
    <property type="entry name" value="Aldose_epim_Ec_YihR"/>
    <property type="match status" value="1"/>
</dbReference>
<dbReference type="Gene3D" id="2.70.98.10">
    <property type="match status" value="1"/>
</dbReference>
<organism evidence="1 2">
    <name type="scientific">Frondihabitans peucedani</name>
    <dbReference type="NCBI Taxonomy" id="598626"/>
    <lineage>
        <taxon>Bacteria</taxon>
        <taxon>Bacillati</taxon>
        <taxon>Actinomycetota</taxon>
        <taxon>Actinomycetes</taxon>
        <taxon>Micrococcales</taxon>
        <taxon>Microbacteriaceae</taxon>
        <taxon>Frondihabitans</taxon>
    </lineage>
</organism>
<dbReference type="Pfam" id="PF01263">
    <property type="entry name" value="Aldose_epim"/>
    <property type="match status" value="1"/>
</dbReference>
<evidence type="ECO:0000313" key="1">
    <source>
        <dbReference type="EMBL" id="GAA4265673.1"/>
    </source>
</evidence>
<keyword evidence="2" id="KW-1185">Reference proteome</keyword>
<dbReference type="InterPro" id="IPR014718">
    <property type="entry name" value="GH-type_carb-bd"/>
</dbReference>
<dbReference type="Proteomes" id="UP001501594">
    <property type="component" value="Unassembled WGS sequence"/>
</dbReference>
<dbReference type="PANTHER" id="PTHR10091:SF0">
    <property type="entry name" value="GALACTOSE MUTAROTASE"/>
    <property type="match status" value="1"/>
</dbReference>
<protein>
    <submittedName>
        <fullName evidence="1">Aldose 1-epimerase family protein</fullName>
    </submittedName>
</protein>
<accession>A0ABP8E0D7</accession>
<name>A0ABP8E0D7_9MICO</name>
<dbReference type="EMBL" id="BAABAU010000001">
    <property type="protein sequence ID" value="GAA4265673.1"/>
    <property type="molecule type" value="Genomic_DNA"/>
</dbReference>
<dbReference type="PANTHER" id="PTHR10091">
    <property type="entry name" value="ALDOSE-1-EPIMERASE"/>
    <property type="match status" value="1"/>
</dbReference>
<reference evidence="2" key="1">
    <citation type="journal article" date="2019" name="Int. J. Syst. Evol. Microbiol.">
        <title>The Global Catalogue of Microorganisms (GCM) 10K type strain sequencing project: providing services to taxonomists for standard genome sequencing and annotation.</title>
        <authorList>
            <consortium name="The Broad Institute Genomics Platform"/>
            <consortium name="The Broad Institute Genome Sequencing Center for Infectious Disease"/>
            <person name="Wu L."/>
            <person name="Ma J."/>
        </authorList>
    </citation>
    <scope>NUCLEOTIDE SEQUENCE [LARGE SCALE GENOMIC DNA]</scope>
    <source>
        <strain evidence="2">JCM 17442</strain>
    </source>
</reference>
<evidence type="ECO:0000313" key="2">
    <source>
        <dbReference type="Proteomes" id="UP001501594"/>
    </source>
</evidence>
<dbReference type="InterPro" id="IPR037480">
    <property type="entry name" value="YihR-like"/>
</dbReference>
<proteinExistence type="predicted"/>
<dbReference type="RefSeq" id="WP_344794234.1">
    <property type="nucleotide sequence ID" value="NZ_BAABAU010000001.1"/>
</dbReference>
<dbReference type="InterPro" id="IPR008183">
    <property type="entry name" value="Aldose_1/G6P_1-epimerase"/>
</dbReference>
<gene>
    <name evidence="1" type="ORF">GCM10022256_12850</name>
</gene>
<dbReference type="InterPro" id="IPR011013">
    <property type="entry name" value="Gal_mutarotase_sf_dom"/>
</dbReference>
<sequence length="315" mass="33627">MTNTPLSGPQTSIRHGGYRAEIAAVGASLRSLTVDGRNLTVPFEADSIRPVFRGAILAPWPNRVVDGRYTFDGVERQLPLTEPARGHALHGLLAWVRWDVVEASEASARLEADVVPSDGYPFPLRIAVTYSLDDDGLTTTVEATNTGQAAAPYGTAPHPYLSAGAGHVDDWTLTLPAAEFLEVTPDRLIPVATRPVTEHPDFDFRAARPIGDLFIDHAFTGLERASAAGDADGGGTARVTLSAPEGTGVQMTWGTELPWVQVHTADRPEPELNRLGLAVEPMTCPPGAFDSGIDLVRLEPGRTHTASWTIGDLTA</sequence>